<feature type="compositionally biased region" description="Polar residues" evidence="1">
    <location>
        <begin position="89"/>
        <end position="104"/>
    </location>
</feature>
<gene>
    <name evidence="2" type="ORF">NDU88_003074</name>
</gene>
<dbReference type="AlphaFoldDB" id="A0AAV7QAS0"/>
<reference evidence="2" key="1">
    <citation type="journal article" date="2022" name="bioRxiv">
        <title>Sequencing and chromosome-scale assembly of the giantPleurodeles waltlgenome.</title>
        <authorList>
            <person name="Brown T."/>
            <person name="Elewa A."/>
            <person name="Iarovenko S."/>
            <person name="Subramanian E."/>
            <person name="Araus A.J."/>
            <person name="Petzold A."/>
            <person name="Susuki M."/>
            <person name="Suzuki K.-i.T."/>
            <person name="Hayashi T."/>
            <person name="Toyoda A."/>
            <person name="Oliveira C."/>
            <person name="Osipova E."/>
            <person name="Leigh N.D."/>
            <person name="Simon A."/>
            <person name="Yun M.H."/>
        </authorList>
    </citation>
    <scope>NUCLEOTIDE SEQUENCE</scope>
    <source>
        <strain evidence="2">20211129_DDA</strain>
        <tissue evidence="2">Liver</tissue>
    </source>
</reference>
<evidence type="ECO:0000256" key="1">
    <source>
        <dbReference type="SAM" id="MobiDB-lite"/>
    </source>
</evidence>
<protein>
    <submittedName>
        <fullName evidence="2">Uncharacterized protein</fullName>
    </submittedName>
</protein>
<organism evidence="2 3">
    <name type="scientific">Pleurodeles waltl</name>
    <name type="common">Iberian ribbed newt</name>
    <dbReference type="NCBI Taxonomy" id="8319"/>
    <lineage>
        <taxon>Eukaryota</taxon>
        <taxon>Metazoa</taxon>
        <taxon>Chordata</taxon>
        <taxon>Craniata</taxon>
        <taxon>Vertebrata</taxon>
        <taxon>Euteleostomi</taxon>
        <taxon>Amphibia</taxon>
        <taxon>Batrachia</taxon>
        <taxon>Caudata</taxon>
        <taxon>Salamandroidea</taxon>
        <taxon>Salamandridae</taxon>
        <taxon>Pleurodelinae</taxon>
        <taxon>Pleurodeles</taxon>
    </lineage>
</organism>
<sequence>MWAVEKLQARVSLCPKTPPLTPLTRLPIPIVLLVGRCPDDSQFLRFRLYIYWAVVPVTASLQETARARAAVHREAPPPAPQLIRPPRQKTPTRSLSPGTASTSMLPLLTKGLQ</sequence>
<dbReference type="EMBL" id="JANPWB010000010">
    <property type="protein sequence ID" value="KAJ1136659.1"/>
    <property type="molecule type" value="Genomic_DNA"/>
</dbReference>
<accession>A0AAV7QAS0</accession>
<comment type="caution">
    <text evidence="2">The sequence shown here is derived from an EMBL/GenBank/DDBJ whole genome shotgun (WGS) entry which is preliminary data.</text>
</comment>
<evidence type="ECO:0000313" key="2">
    <source>
        <dbReference type="EMBL" id="KAJ1136659.1"/>
    </source>
</evidence>
<proteinExistence type="predicted"/>
<name>A0AAV7QAS0_PLEWA</name>
<dbReference type="Proteomes" id="UP001066276">
    <property type="component" value="Chromosome 6"/>
</dbReference>
<evidence type="ECO:0000313" key="3">
    <source>
        <dbReference type="Proteomes" id="UP001066276"/>
    </source>
</evidence>
<feature type="region of interest" description="Disordered" evidence="1">
    <location>
        <begin position="68"/>
        <end position="113"/>
    </location>
</feature>
<keyword evidence="3" id="KW-1185">Reference proteome</keyword>